<dbReference type="PANTHER" id="PTHR34978:SF3">
    <property type="entry name" value="SLR0241 PROTEIN"/>
    <property type="match status" value="1"/>
</dbReference>
<reference evidence="5 6" key="1">
    <citation type="submission" date="2023-12" db="EMBL/GenBank/DDBJ databases">
        <title>Novel species of the genus Arcicella isolated from rivers.</title>
        <authorList>
            <person name="Lu H."/>
        </authorList>
    </citation>
    <scope>NUCLEOTIDE SEQUENCE [LARGE SCALE GENOMIC DNA]</scope>
    <source>
        <strain evidence="5 6">KCTC 23307</strain>
    </source>
</reference>
<comment type="caution">
    <text evidence="5">The sequence shown here is derived from an EMBL/GenBank/DDBJ whole genome shotgun (WGS) entry which is preliminary data.</text>
</comment>
<feature type="coiled-coil region" evidence="1">
    <location>
        <begin position="475"/>
        <end position="509"/>
    </location>
</feature>
<keyword evidence="1" id="KW-0175">Coiled coil</keyword>
<evidence type="ECO:0000313" key="6">
    <source>
        <dbReference type="Proteomes" id="UP001302949"/>
    </source>
</evidence>
<accession>A0ABU5Q6C9</accession>
<feature type="region of interest" description="Disordered" evidence="2">
    <location>
        <begin position="347"/>
        <end position="367"/>
    </location>
</feature>
<protein>
    <submittedName>
        <fullName evidence="5">M56 family metallopeptidase</fullName>
    </submittedName>
</protein>
<feature type="transmembrane region" description="Helical" evidence="3">
    <location>
        <begin position="228"/>
        <end position="250"/>
    </location>
</feature>
<name>A0ABU5Q6C9_9BACT</name>
<feature type="transmembrane region" description="Helical" evidence="3">
    <location>
        <begin position="52"/>
        <end position="70"/>
    </location>
</feature>
<evidence type="ECO:0000256" key="3">
    <source>
        <dbReference type="SAM" id="Phobius"/>
    </source>
</evidence>
<feature type="transmembrane region" description="Helical" evidence="3">
    <location>
        <begin position="121"/>
        <end position="143"/>
    </location>
</feature>
<evidence type="ECO:0000313" key="5">
    <source>
        <dbReference type="EMBL" id="MEA5138112.1"/>
    </source>
</evidence>
<evidence type="ECO:0000259" key="4">
    <source>
        <dbReference type="Pfam" id="PF05569"/>
    </source>
</evidence>
<proteinExistence type="predicted"/>
<feature type="domain" description="Peptidase M56" evidence="4">
    <location>
        <begin position="27"/>
        <end position="311"/>
    </location>
</feature>
<keyword evidence="3" id="KW-0812">Transmembrane</keyword>
<dbReference type="EMBL" id="JAYFUM010000004">
    <property type="protein sequence ID" value="MEA5138112.1"/>
    <property type="molecule type" value="Genomic_DNA"/>
</dbReference>
<dbReference type="RefSeq" id="WP_323295281.1">
    <property type="nucleotide sequence ID" value="NZ_JAYFUM010000004.1"/>
</dbReference>
<feature type="coiled-coil region" evidence="1">
    <location>
        <begin position="402"/>
        <end position="429"/>
    </location>
</feature>
<dbReference type="InterPro" id="IPR052173">
    <property type="entry name" value="Beta-lactam_resp_regulator"/>
</dbReference>
<feature type="compositionally biased region" description="Pro residues" evidence="2">
    <location>
        <begin position="351"/>
        <end position="363"/>
    </location>
</feature>
<evidence type="ECO:0000256" key="2">
    <source>
        <dbReference type="SAM" id="MobiDB-lite"/>
    </source>
</evidence>
<dbReference type="PANTHER" id="PTHR34978">
    <property type="entry name" value="POSSIBLE SENSOR-TRANSDUCER PROTEIN BLAR"/>
    <property type="match status" value="1"/>
</dbReference>
<dbReference type="Pfam" id="PF05569">
    <property type="entry name" value="Peptidase_M56"/>
    <property type="match status" value="1"/>
</dbReference>
<keyword evidence="6" id="KW-1185">Reference proteome</keyword>
<gene>
    <name evidence="5" type="ORF">VB248_03170</name>
</gene>
<keyword evidence="3" id="KW-1133">Transmembrane helix</keyword>
<dbReference type="Proteomes" id="UP001302949">
    <property type="component" value="Unassembled WGS sequence"/>
</dbReference>
<organism evidence="5 6">
    <name type="scientific">Arcicella rigui</name>
    <dbReference type="NCBI Taxonomy" id="797020"/>
    <lineage>
        <taxon>Bacteria</taxon>
        <taxon>Pseudomonadati</taxon>
        <taxon>Bacteroidota</taxon>
        <taxon>Cytophagia</taxon>
        <taxon>Cytophagales</taxon>
        <taxon>Flectobacillaceae</taxon>
        <taxon>Arcicella</taxon>
    </lineage>
</organism>
<dbReference type="Gene3D" id="3.30.2010.10">
    <property type="entry name" value="Metalloproteases ('zincins'), catalytic domain"/>
    <property type="match status" value="1"/>
</dbReference>
<evidence type="ECO:0000256" key="1">
    <source>
        <dbReference type="SAM" id="Coils"/>
    </source>
</evidence>
<feature type="compositionally biased region" description="Pro residues" evidence="2">
    <location>
        <begin position="576"/>
        <end position="592"/>
    </location>
</feature>
<sequence>MQNLLIFFPENVMSAMGWTLLHSLWQIVVIAILLKGVFYYKKQSAHAKYWSGIGSLVLQSLLSVLTYFLVFENHSTISTYESSQILAALKPSTSNQVQSVANDTFSFWTVLTNFLSANLSIFVKVWVLGILVLSVRLMGGYFYTEQLRWKHTKVIKGNTLATFEALLEKININKGVNLLESSLASSPMTIGFLQPVILLPVGLLTGLSNIELEAILAHELAHIKRHDYLVNIIQSLVEIIFFFHPAIWWISSRIREERENCCDDLAVQLCGSNIHLAKALTKVEIFQQQPISTLAMGFAGKKQSLLGRIQRILGVQKANSVNHAGIILTGMLVLMSVLVLSLPTADAQTVPAPPKPPKRPAPPKAHKNVTHTFSGNDMQIHNGQVFVNGVKIPLSENDSIALSKELKAIDELQEQMKPHQEEMESLSKQMNEFSVKMESESKPMSVFSDKMSKLGTELGKLGEKQATLATRMIHLKEGSQAMKDAQLQSEQIEKQMNELSRQMEVEGKKMDEVGRRMDLNAAPMDSLGRLMDKAAKPMEAIGKEIEKHALAIEKILPEQAKVSRKSRRSRISPADAPEPPSPATPPAPPAAPKAPSKLD</sequence>
<feature type="region of interest" description="Disordered" evidence="2">
    <location>
        <begin position="555"/>
        <end position="599"/>
    </location>
</feature>
<dbReference type="InterPro" id="IPR008756">
    <property type="entry name" value="Peptidase_M56"/>
</dbReference>
<feature type="transmembrane region" description="Helical" evidence="3">
    <location>
        <begin position="20"/>
        <end position="40"/>
    </location>
</feature>
<keyword evidence="3" id="KW-0472">Membrane</keyword>
<dbReference type="CDD" id="cd07341">
    <property type="entry name" value="M56_BlaR1_MecR1_like"/>
    <property type="match status" value="1"/>
</dbReference>